<feature type="compositionally biased region" description="Basic and acidic residues" evidence="6">
    <location>
        <begin position="141"/>
        <end position="154"/>
    </location>
</feature>
<feature type="region of interest" description="Disordered" evidence="6">
    <location>
        <begin position="579"/>
        <end position="614"/>
    </location>
</feature>
<evidence type="ECO:0000256" key="1">
    <source>
        <dbReference type="ARBA" id="ARBA00001936"/>
    </source>
</evidence>
<dbReference type="Gene3D" id="1.10.1410.10">
    <property type="match status" value="1"/>
</dbReference>
<dbReference type="InterPro" id="IPR002058">
    <property type="entry name" value="PAP_assoc"/>
</dbReference>
<comment type="cofactor">
    <cofactor evidence="1">
        <name>Mn(2+)</name>
        <dbReference type="ChEBI" id="CHEBI:29035"/>
    </cofactor>
</comment>
<dbReference type="Proteomes" id="UP000593567">
    <property type="component" value="Unassembled WGS sequence"/>
</dbReference>
<dbReference type="InterPro" id="IPR043519">
    <property type="entry name" value="NT_sf"/>
</dbReference>
<dbReference type="PANTHER" id="PTHR12271:SF66">
    <property type="entry name" value="TERMINAL URIDYLYLTRANSFERASE TAILOR"/>
    <property type="match status" value="1"/>
</dbReference>
<feature type="domain" description="Poly(A) RNA polymerase mitochondrial-like central palm" evidence="8">
    <location>
        <begin position="213"/>
        <end position="343"/>
    </location>
</feature>
<dbReference type="InterPro" id="IPR036875">
    <property type="entry name" value="Znf_CCHC_sf"/>
</dbReference>
<gene>
    <name evidence="9" type="ORF">EB796_012691</name>
</gene>
<dbReference type="Gene3D" id="3.30.460.10">
    <property type="entry name" value="Beta Polymerase, domain 2"/>
    <property type="match status" value="1"/>
</dbReference>
<sequence length="614" mass="69337">MIDVSPSPILKEDGGKSSPENTEASLASDDLQATLQRLNLNDMPLTSSVSALANDEEKGVETEKLNSATDDLDLEVDPDVSPFTHDESIDPETDAPAETSTSAEIEAYSETETAVEVEAPAEIETPAEVKASAETEAASETFKKPDTQTGKSEEMVPTTSKSAIINETLLYRKEKVDQMCIEDHHFDFCSKHFGLAAQKLPIFCRNLLVNIKEQTELLPKDSQLRDKYVDEILACIRRQYRDARLELYGSSRNGFGTGSSDLDICMTFTGDWEPTCPEDTRQIIRKVSKLLYSVDHLTDINPLLFAKVPIVKFSSLKYGLETDLSLYNVLAKRNTKMLYRYSQIDERVRTLGYAAKEFVKNCGIGDASRGSLSSYTYVIMMIYYLQQCDPPVLPVLQQLHQGDVSPEIIVEDWNTWFYSENNEQLKQDWEGFGKNESTVSQLWLGFFDFYAQKFDFKTNVVSIRQLEKMSKFEKLWNSDTLAVEDPFDLKRNLGGALTKRMNSYILSTFVKARTAFHASVETLNSMPASSRPTVYNYFFRHKDLPSGGGEKAPQTYKAKTCHICNQKGHFALACPEKAASKERRKAVGNDRQQKLLEMRQAEDMKAAKVEKQRE</sequence>
<dbReference type="SUPFAM" id="SSF81301">
    <property type="entry name" value="Nucleotidyltransferase"/>
    <property type="match status" value="1"/>
</dbReference>
<evidence type="ECO:0000259" key="7">
    <source>
        <dbReference type="Pfam" id="PF03828"/>
    </source>
</evidence>
<feature type="compositionally biased region" description="Acidic residues" evidence="6">
    <location>
        <begin position="107"/>
        <end position="121"/>
    </location>
</feature>
<dbReference type="OrthoDB" id="407432at2759"/>
<keyword evidence="3" id="KW-0808">Transferase</keyword>
<reference evidence="9" key="1">
    <citation type="submission" date="2020-06" db="EMBL/GenBank/DDBJ databases">
        <title>Draft genome of Bugula neritina, a colonial animal packing powerful symbionts and potential medicines.</title>
        <authorList>
            <person name="Rayko M."/>
        </authorList>
    </citation>
    <scope>NUCLEOTIDE SEQUENCE [LARGE SCALE GENOMIC DNA]</scope>
    <source>
        <strain evidence="9">Kwan_BN1</strain>
    </source>
</reference>
<dbReference type="SUPFAM" id="SSF81631">
    <property type="entry name" value="PAP/OAS1 substrate-binding domain"/>
    <property type="match status" value="1"/>
</dbReference>
<name>A0A7J7JRL8_BUGNE</name>
<comment type="cofactor">
    <cofactor evidence="2">
        <name>Mg(2+)</name>
        <dbReference type="ChEBI" id="CHEBI:18420"/>
    </cofactor>
</comment>
<comment type="caution">
    <text evidence="9">The sequence shown here is derived from an EMBL/GenBank/DDBJ whole genome shotgun (WGS) entry which is preliminary data.</text>
</comment>
<dbReference type="CDD" id="cd05402">
    <property type="entry name" value="NT_PAP_TUTase"/>
    <property type="match status" value="1"/>
</dbReference>
<evidence type="ECO:0000259" key="8">
    <source>
        <dbReference type="Pfam" id="PF22600"/>
    </source>
</evidence>
<dbReference type="EMBL" id="VXIV02001869">
    <property type="protein sequence ID" value="KAF6029002.1"/>
    <property type="molecule type" value="Genomic_DNA"/>
</dbReference>
<dbReference type="GO" id="GO:0008270">
    <property type="term" value="F:zinc ion binding"/>
    <property type="evidence" value="ECO:0007669"/>
    <property type="project" value="InterPro"/>
</dbReference>
<dbReference type="Pfam" id="PF22600">
    <property type="entry name" value="MTPAP-like_central"/>
    <property type="match status" value="1"/>
</dbReference>
<evidence type="ECO:0000256" key="2">
    <source>
        <dbReference type="ARBA" id="ARBA00001946"/>
    </source>
</evidence>
<dbReference type="Gene3D" id="4.10.60.10">
    <property type="entry name" value="Zinc finger, CCHC-type"/>
    <property type="match status" value="1"/>
</dbReference>
<proteinExistence type="predicted"/>
<keyword evidence="5" id="KW-0460">Magnesium</keyword>
<dbReference type="GO" id="GO:0050265">
    <property type="term" value="F:RNA uridylyltransferase activity"/>
    <property type="evidence" value="ECO:0007669"/>
    <property type="project" value="TreeGrafter"/>
</dbReference>
<feature type="region of interest" description="Disordered" evidence="6">
    <location>
        <begin position="1"/>
        <end position="27"/>
    </location>
</feature>
<feature type="compositionally biased region" description="Low complexity" evidence="6">
    <location>
        <begin position="122"/>
        <end position="140"/>
    </location>
</feature>
<keyword evidence="10" id="KW-1185">Reference proteome</keyword>
<evidence type="ECO:0000313" key="10">
    <source>
        <dbReference type="Proteomes" id="UP000593567"/>
    </source>
</evidence>
<accession>A0A7J7JRL8</accession>
<evidence type="ECO:0000256" key="6">
    <source>
        <dbReference type="SAM" id="MobiDB-lite"/>
    </source>
</evidence>
<feature type="region of interest" description="Disordered" evidence="6">
    <location>
        <begin position="48"/>
        <end position="159"/>
    </location>
</feature>
<dbReference type="GO" id="GO:0003676">
    <property type="term" value="F:nucleic acid binding"/>
    <property type="evidence" value="ECO:0007669"/>
    <property type="project" value="InterPro"/>
</dbReference>
<evidence type="ECO:0000256" key="5">
    <source>
        <dbReference type="ARBA" id="ARBA00022842"/>
    </source>
</evidence>
<evidence type="ECO:0000256" key="3">
    <source>
        <dbReference type="ARBA" id="ARBA00022679"/>
    </source>
</evidence>
<evidence type="ECO:0000256" key="4">
    <source>
        <dbReference type="ARBA" id="ARBA00022723"/>
    </source>
</evidence>
<dbReference type="Pfam" id="PF03828">
    <property type="entry name" value="PAP_assoc"/>
    <property type="match status" value="1"/>
</dbReference>
<dbReference type="GO" id="GO:0031123">
    <property type="term" value="P:RNA 3'-end processing"/>
    <property type="evidence" value="ECO:0007669"/>
    <property type="project" value="TreeGrafter"/>
</dbReference>
<protein>
    <submittedName>
        <fullName evidence="9">ZCCHC11</fullName>
    </submittedName>
</protein>
<dbReference type="SUPFAM" id="SSF57756">
    <property type="entry name" value="Retrovirus zinc finger-like domains"/>
    <property type="match status" value="1"/>
</dbReference>
<feature type="domain" description="PAP-associated" evidence="7">
    <location>
        <begin position="439"/>
        <end position="490"/>
    </location>
</feature>
<dbReference type="AlphaFoldDB" id="A0A7J7JRL8"/>
<dbReference type="InterPro" id="IPR054708">
    <property type="entry name" value="MTPAP-like_central"/>
</dbReference>
<feature type="compositionally biased region" description="Basic and acidic residues" evidence="6">
    <location>
        <begin position="55"/>
        <end position="64"/>
    </location>
</feature>
<feature type="compositionally biased region" description="Polar residues" evidence="6">
    <location>
        <begin position="18"/>
        <end position="27"/>
    </location>
</feature>
<keyword evidence="4" id="KW-0479">Metal-binding</keyword>
<evidence type="ECO:0000313" key="9">
    <source>
        <dbReference type="EMBL" id="KAF6029002.1"/>
    </source>
</evidence>
<organism evidence="9 10">
    <name type="scientific">Bugula neritina</name>
    <name type="common">Brown bryozoan</name>
    <name type="synonym">Sertularia neritina</name>
    <dbReference type="NCBI Taxonomy" id="10212"/>
    <lineage>
        <taxon>Eukaryota</taxon>
        <taxon>Metazoa</taxon>
        <taxon>Spiralia</taxon>
        <taxon>Lophotrochozoa</taxon>
        <taxon>Bryozoa</taxon>
        <taxon>Gymnolaemata</taxon>
        <taxon>Cheilostomatida</taxon>
        <taxon>Flustrina</taxon>
        <taxon>Buguloidea</taxon>
        <taxon>Bugulidae</taxon>
        <taxon>Bugula</taxon>
    </lineage>
</organism>
<dbReference type="PANTHER" id="PTHR12271">
    <property type="entry name" value="POLY A POLYMERASE CID PAP -RELATED"/>
    <property type="match status" value="1"/>
</dbReference>